<sequence length="105" mass="11490">MSVTTKASGTPHRVRTFAFQSHLSNVTSPRFARLGSPQTLNPVSEETAIHSAQGTAVKRVTDAVPEMELTDKAADTFEDDSFDSDSTHSSMPRLAMLLEQSDFNF</sequence>
<accession>K5UHQ9</accession>
<protein>
    <submittedName>
        <fullName evidence="1">Uncharacterized protein</fullName>
    </submittedName>
</protein>
<dbReference type="AlphaFoldDB" id="K5UHQ9"/>
<dbReference type="EMBL" id="JH930569">
    <property type="protein sequence ID" value="EKM49061.1"/>
    <property type="molecule type" value="Genomic_DNA"/>
</dbReference>
<dbReference type="InParanoid" id="K5UHQ9"/>
<evidence type="ECO:0000313" key="1">
    <source>
        <dbReference type="EMBL" id="EKM49061.1"/>
    </source>
</evidence>
<gene>
    <name evidence="1" type="ORF">PHACADRAFT_202059</name>
</gene>
<dbReference type="RefSeq" id="XP_007402386.1">
    <property type="nucleotide sequence ID" value="XM_007402324.1"/>
</dbReference>
<dbReference type="Proteomes" id="UP000008370">
    <property type="component" value="Unassembled WGS sequence"/>
</dbReference>
<keyword evidence="2" id="KW-1185">Reference proteome</keyword>
<dbReference type="HOGENOM" id="CLU_2237531_0_0_1"/>
<name>K5UHQ9_PHACS</name>
<dbReference type="GeneID" id="18911787"/>
<proteinExistence type="predicted"/>
<evidence type="ECO:0000313" key="2">
    <source>
        <dbReference type="Proteomes" id="UP000008370"/>
    </source>
</evidence>
<dbReference type="KEGG" id="pco:PHACADRAFT_202059"/>
<organism evidence="1 2">
    <name type="scientific">Phanerochaete carnosa (strain HHB-10118-sp)</name>
    <name type="common">White-rot fungus</name>
    <name type="synonym">Peniophora carnosa</name>
    <dbReference type="NCBI Taxonomy" id="650164"/>
    <lineage>
        <taxon>Eukaryota</taxon>
        <taxon>Fungi</taxon>
        <taxon>Dikarya</taxon>
        <taxon>Basidiomycota</taxon>
        <taxon>Agaricomycotina</taxon>
        <taxon>Agaricomycetes</taxon>
        <taxon>Polyporales</taxon>
        <taxon>Phanerochaetaceae</taxon>
        <taxon>Phanerochaete</taxon>
    </lineage>
</organism>
<reference evidence="1 2" key="1">
    <citation type="journal article" date="2012" name="BMC Genomics">
        <title>Comparative genomics of the white-rot fungi, Phanerochaete carnosa and P. chrysosporium, to elucidate the genetic basis of the distinct wood types they colonize.</title>
        <authorList>
            <person name="Suzuki H."/>
            <person name="MacDonald J."/>
            <person name="Syed K."/>
            <person name="Salamov A."/>
            <person name="Hori C."/>
            <person name="Aerts A."/>
            <person name="Henrissat B."/>
            <person name="Wiebenga A."/>
            <person name="vanKuyk P.A."/>
            <person name="Barry K."/>
            <person name="Lindquist E."/>
            <person name="LaButti K."/>
            <person name="Lapidus A."/>
            <person name="Lucas S."/>
            <person name="Coutinho P."/>
            <person name="Gong Y."/>
            <person name="Samejima M."/>
            <person name="Mahadevan R."/>
            <person name="Abou-Zaid M."/>
            <person name="de Vries R.P."/>
            <person name="Igarashi K."/>
            <person name="Yadav J.S."/>
            <person name="Grigoriev I.V."/>
            <person name="Master E.R."/>
        </authorList>
    </citation>
    <scope>NUCLEOTIDE SEQUENCE [LARGE SCALE GENOMIC DNA]</scope>
    <source>
        <strain evidence="1 2">HHB-10118-sp</strain>
    </source>
</reference>